<dbReference type="SMART" id="SM00899">
    <property type="entry name" value="FeoA"/>
    <property type="match status" value="1"/>
</dbReference>
<dbReference type="Pfam" id="PF04023">
    <property type="entry name" value="FeoA"/>
    <property type="match status" value="1"/>
</dbReference>
<sequence>MSSLSELGADTHARVTGIGGDNHFQSRITSIGVTVGSEVTIVQNNKNQPILLYGRDTLIALNRKEAEKVAAEVLGK</sequence>
<dbReference type="EMBL" id="ATFF01000006">
    <property type="protein sequence ID" value="EPF30513.1"/>
    <property type="molecule type" value="Genomic_DNA"/>
</dbReference>
<keyword evidence="4" id="KW-1185">Reference proteome</keyword>
<dbReference type="InterPro" id="IPR007167">
    <property type="entry name" value="Fe-transptr_FeoA-like"/>
</dbReference>
<reference evidence="3 4" key="1">
    <citation type="submission" date="2013-04" db="EMBL/GenBank/DDBJ databases">
        <title>The Genome Sequence of Treponema maltophilum ATCC 51939.</title>
        <authorList>
            <consortium name="The Broad Institute Genomics Platform"/>
            <person name="Earl A."/>
            <person name="Ward D."/>
            <person name="Feldgarden M."/>
            <person name="Gevers D."/>
            <person name="Leonetti C."/>
            <person name="Blanton J.M."/>
            <person name="Dewhirst F.E."/>
            <person name="Izard J."/>
            <person name="Walker B."/>
            <person name="Young S."/>
            <person name="Zeng Q."/>
            <person name="Gargeya S."/>
            <person name="Fitzgerald M."/>
            <person name="Haas B."/>
            <person name="Abouelleil A."/>
            <person name="Allen A.W."/>
            <person name="Alvarado L."/>
            <person name="Arachchi H.M."/>
            <person name="Berlin A.M."/>
            <person name="Chapman S.B."/>
            <person name="Gainer-Dewar J."/>
            <person name="Goldberg J."/>
            <person name="Griggs A."/>
            <person name="Gujja S."/>
            <person name="Hansen M."/>
            <person name="Howarth C."/>
            <person name="Imamovic A."/>
            <person name="Ireland A."/>
            <person name="Larimer J."/>
            <person name="McCowan C."/>
            <person name="Murphy C."/>
            <person name="Pearson M."/>
            <person name="Poon T.W."/>
            <person name="Priest M."/>
            <person name="Roberts A."/>
            <person name="Saif S."/>
            <person name="Shea T."/>
            <person name="Sisk P."/>
            <person name="Sykes S."/>
            <person name="Wortman J."/>
            <person name="Nusbaum C."/>
            <person name="Birren B."/>
        </authorList>
    </citation>
    <scope>NUCLEOTIDE SEQUENCE [LARGE SCALE GENOMIC DNA]</scope>
    <source>
        <strain evidence="3 4">ATCC 51939</strain>
    </source>
</reference>
<dbReference type="eggNOG" id="COG1918">
    <property type="taxonomic scope" value="Bacteria"/>
</dbReference>
<dbReference type="Gene3D" id="2.30.30.90">
    <property type="match status" value="1"/>
</dbReference>
<keyword evidence="1" id="KW-0408">Iron</keyword>
<protein>
    <recommendedName>
        <fullName evidence="2">Ferrous iron transporter FeoA-like domain-containing protein</fullName>
    </recommendedName>
</protein>
<dbReference type="Proteomes" id="UP000014541">
    <property type="component" value="Unassembled WGS sequence"/>
</dbReference>
<feature type="domain" description="Ferrous iron transporter FeoA-like" evidence="2">
    <location>
        <begin position="2"/>
        <end position="73"/>
    </location>
</feature>
<dbReference type="InterPro" id="IPR038157">
    <property type="entry name" value="FeoA_core_dom"/>
</dbReference>
<evidence type="ECO:0000313" key="4">
    <source>
        <dbReference type="Proteomes" id="UP000014541"/>
    </source>
</evidence>
<evidence type="ECO:0000259" key="2">
    <source>
        <dbReference type="SMART" id="SM00899"/>
    </source>
</evidence>
<dbReference type="SUPFAM" id="SSF50037">
    <property type="entry name" value="C-terminal domain of transcriptional repressors"/>
    <property type="match status" value="1"/>
</dbReference>
<evidence type="ECO:0000256" key="1">
    <source>
        <dbReference type="ARBA" id="ARBA00023004"/>
    </source>
</evidence>
<evidence type="ECO:0000313" key="3">
    <source>
        <dbReference type="EMBL" id="EPF30513.1"/>
    </source>
</evidence>
<dbReference type="InterPro" id="IPR008988">
    <property type="entry name" value="Transcriptional_repressor_C"/>
</dbReference>
<dbReference type="OrthoDB" id="3182299at2"/>
<dbReference type="PATRIC" id="fig|1125699.3.peg.845"/>
<dbReference type="AlphaFoldDB" id="S3JX10"/>
<organism evidence="3 4">
    <name type="scientific">Treponema maltophilum ATCC 51939</name>
    <dbReference type="NCBI Taxonomy" id="1125699"/>
    <lineage>
        <taxon>Bacteria</taxon>
        <taxon>Pseudomonadati</taxon>
        <taxon>Spirochaetota</taxon>
        <taxon>Spirochaetia</taxon>
        <taxon>Spirochaetales</taxon>
        <taxon>Treponemataceae</taxon>
        <taxon>Treponema</taxon>
    </lineage>
</organism>
<dbReference type="RefSeq" id="WP_016525124.1">
    <property type="nucleotide sequence ID" value="NZ_KE332518.1"/>
</dbReference>
<dbReference type="STRING" id="1125699.HMPREF9194_00830"/>
<gene>
    <name evidence="3" type="ORF">HMPREF9194_00830</name>
</gene>
<accession>S3JX10</accession>
<comment type="caution">
    <text evidence="3">The sequence shown here is derived from an EMBL/GenBank/DDBJ whole genome shotgun (WGS) entry which is preliminary data.</text>
</comment>
<dbReference type="GO" id="GO:0046914">
    <property type="term" value="F:transition metal ion binding"/>
    <property type="evidence" value="ECO:0007669"/>
    <property type="project" value="InterPro"/>
</dbReference>
<proteinExistence type="predicted"/>
<name>S3JX10_TREMA</name>
<dbReference type="HOGENOM" id="CLU_150646_6_2_12"/>